<evidence type="ECO:0000313" key="2">
    <source>
        <dbReference type="EMBL" id="KAJ1153972.1"/>
    </source>
</evidence>
<feature type="compositionally biased region" description="Basic residues" evidence="1">
    <location>
        <begin position="158"/>
        <end position="168"/>
    </location>
</feature>
<evidence type="ECO:0000256" key="1">
    <source>
        <dbReference type="SAM" id="MobiDB-lite"/>
    </source>
</evidence>
<dbReference type="AlphaFoldDB" id="A0AAV7RN26"/>
<dbReference type="Proteomes" id="UP001066276">
    <property type="component" value="Chromosome 5"/>
</dbReference>
<feature type="compositionally biased region" description="Basic and acidic residues" evidence="1">
    <location>
        <begin position="93"/>
        <end position="107"/>
    </location>
</feature>
<keyword evidence="3" id="KW-1185">Reference proteome</keyword>
<gene>
    <name evidence="2" type="ORF">NDU88_006730</name>
</gene>
<sequence length="208" mass="22522">MGAPDGIAPATRNTDEPARLHTGRGLAAPSCSTPSSPLTKGRRPQPPQSSGPTPSTQGRPWAQNRARSSHDPPHRRARRVKMLPAATAAGETQGRKDREGLRDHEGCKIPGAPRGRRGAAARLSRRLAPKHSATPGPHAHQKRLQASASARPSNCARWRGRRQARPRNQHTSSGRTPAPEASKTSRGLYTRSAQVRSRQLCPEEKWNG</sequence>
<accession>A0AAV7RN26</accession>
<feature type="compositionally biased region" description="Polar residues" evidence="1">
    <location>
        <begin position="182"/>
        <end position="197"/>
    </location>
</feature>
<proteinExistence type="predicted"/>
<protein>
    <submittedName>
        <fullName evidence="2">Uncharacterized protein</fullName>
    </submittedName>
</protein>
<organism evidence="2 3">
    <name type="scientific">Pleurodeles waltl</name>
    <name type="common">Iberian ribbed newt</name>
    <dbReference type="NCBI Taxonomy" id="8319"/>
    <lineage>
        <taxon>Eukaryota</taxon>
        <taxon>Metazoa</taxon>
        <taxon>Chordata</taxon>
        <taxon>Craniata</taxon>
        <taxon>Vertebrata</taxon>
        <taxon>Euteleostomi</taxon>
        <taxon>Amphibia</taxon>
        <taxon>Batrachia</taxon>
        <taxon>Caudata</taxon>
        <taxon>Salamandroidea</taxon>
        <taxon>Salamandridae</taxon>
        <taxon>Pleurodelinae</taxon>
        <taxon>Pleurodeles</taxon>
    </lineage>
</organism>
<evidence type="ECO:0000313" key="3">
    <source>
        <dbReference type="Proteomes" id="UP001066276"/>
    </source>
</evidence>
<comment type="caution">
    <text evidence="2">The sequence shown here is derived from an EMBL/GenBank/DDBJ whole genome shotgun (WGS) entry which is preliminary data.</text>
</comment>
<reference evidence="2" key="1">
    <citation type="journal article" date="2022" name="bioRxiv">
        <title>Sequencing and chromosome-scale assembly of the giantPleurodeles waltlgenome.</title>
        <authorList>
            <person name="Brown T."/>
            <person name="Elewa A."/>
            <person name="Iarovenko S."/>
            <person name="Subramanian E."/>
            <person name="Araus A.J."/>
            <person name="Petzold A."/>
            <person name="Susuki M."/>
            <person name="Suzuki K.-i.T."/>
            <person name="Hayashi T."/>
            <person name="Toyoda A."/>
            <person name="Oliveira C."/>
            <person name="Osipova E."/>
            <person name="Leigh N.D."/>
            <person name="Simon A."/>
            <person name="Yun M.H."/>
        </authorList>
    </citation>
    <scope>NUCLEOTIDE SEQUENCE</scope>
    <source>
        <strain evidence="2">20211129_DDA</strain>
        <tissue evidence="2">Liver</tissue>
    </source>
</reference>
<name>A0AAV7RN26_PLEWA</name>
<feature type="region of interest" description="Disordered" evidence="1">
    <location>
        <begin position="1"/>
        <end position="208"/>
    </location>
</feature>
<dbReference type="EMBL" id="JANPWB010000009">
    <property type="protein sequence ID" value="KAJ1153972.1"/>
    <property type="molecule type" value="Genomic_DNA"/>
</dbReference>
<feature type="compositionally biased region" description="Basic residues" evidence="1">
    <location>
        <begin position="114"/>
        <end position="129"/>
    </location>
</feature>